<dbReference type="EMBL" id="CYZH01000017">
    <property type="protein sequence ID" value="CUO81805.1"/>
    <property type="molecule type" value="Genomic_DNA"/>
</dbReference>
<proteinExistence type="predicted"/>
<name>A0A174I9U9_9BACE</name>
<dbReference type="Gene3D" id="3.40.30.10">
    <property type="entry name" value="Glutaredoxin"/>
    <property type="match status" value="1"/>
</dbReference>
<feature type="transmembrane region" description="Helical" evidence="1">
    <location>
        <begin position="30"/>
        <end position="49"/>
    </location>
</feature>
<dbReference type="InterPro" id="IPR036249">
    <property type="entry name" value="Thioredoxin-like_sf"/>
</dbReference>
<organism evidence="3 4">
    <name type="scientific">Bacteroides finegoldii</name>
    <dbReference type="NCBI Taxonomy" id="338188"/>
    <lineage>
        <taxon>Bacteria</taxon>
        <taxon>Pseudomonadati</taxon>
        <taxon>Bacteroidota</taxon>
        <taxon>Bacteroidia</taxon>
        <taxon>Bacteroidales</taxon>
        <taxon>Bacteroidaceae</taxon>
        <taxon>Bacteroides</taxon>
    </lineage>
</organism>
<protein>
    <submittedName>
        <fullName evidence="3">Thiol-disulfide isomerase</fullName>
    </submittedName>
</protein>
<dbReference type="InterPro" id="IPR050553">
    <property type="entry name" value="Thioredoxin_ResA/DsbE_sf"/>
</dbReference>
<dbReference type="AlphaFoldDB" id="A0A174I9U9"/>
<dbReference type="InterPro" id="IPR012336">
    <property type="entry name" value="Thioredoxin-like_fold"/>
</dbReference>
<dbReference type="Proteomes" id="UP000095517">
    <property type="component" value="Unassembled WGS sequence"/>
</dbReference>
<dbReference type="RefSeq" id="WP_082436499.1">
    <property type="nucleotide sequence ID" value="NZ_JAKNGP010000049.1"/>
</dbReference>
<dbReference type="SUPFAM" id="SSF52833">
    <property type="entry name" value="Thioredoxin-like"/>
    <property type="match status" value="1"/>
</dbReference>
<feature type="transmembrane region" description="Helical" evidence="1">
    <location>
        <begin position="56"/>
        <end position="77"/>
    </location>
</feature>
<keyword evidence="3" id="KW-0413">Isomerase</keyword>
<keyword evidence="1" id="KW-1133">Transmembrane helix</keyword>
<evidence type="ECO:0000256" key="1">
    <source>
        <dbReference type="SAM" id="Phobius"/>
    </source>
</evidence>
<dbReference type="STRING" id="338188.ERS852397_02870"/>
<dbReference type="GO" id="GO:0016853">
    <property type="term" value="F:isomerase activity"/>
    <property type="evidence" value="ECO:0007669"/>
    <property type="project" value="UniProtKB-KW"/>
</dbReference>
<keyword evidence="1" id="KW-0812">Transmembrane</keyword>
<feature type="transmembrane region" description="Helical" evidence="1">
    <location>
        <begin position="162"/>
        <end position="184"/>
    </location>
</feature>
<sequence>MNRKNLLKYIATVLLGSVAAYVSIKLPLLHAETIFFLTVIAILIIYMYANKKIRYMIQLSFLWGVIYALVIMVFRGVSRNHAILIGFPAIVLFTWALAYAYRNKLSAKNILAVSLMTLILLEGPVRIINYSSTLVSLPSFIFNITGILIGNMLFIKRNKVAGFSFLIVFGCAVWMFCEGGAMWANRIFNGTFTGKICTPDDNYKLYDEKGDVLFLSEMEGKIVLLDFWCNGCGVCWRKFPVIQSLYDTHRMNGNVVIAGVFVESKNGEYENNMKIFHKKYTFPVFKVSKEDSLVKKLAIKYFPTIAVMDANGVFRGLGSTEVVMSIFDDLVESLK</sequence>
<accession>A0A174I9U9</accession>
<dbReference type="CDD" id="cd02966">
    <property type="entry name" value="TlpA_like_family"/>
    <property type="match status" value="1"/>
</dbReference>
<feature type="transmembrane region" description="Helical" evidence="1">
    <location>
        <begin position="7"/>
        <end position="24"/>
    </location>
</feature>
<dbReference type="InterPro" id="IPR013766">
    <property type="entry name" value="Thioredoxin_domain"/>
</dbReference>
<dbReference type="PROSITE" id="PS51352">
    <property type="entry name" value="THIOREDOXIN_2"/>
    <property type="match status" value="1"/>
</dbReference>
<evidence type="ECO:0000313" key="3">
    <source>
        <dbReference type="EMBL" id="CUO81805.1"/>
    </source>
</evidence>
<feature type="domain" description="Thioredoxin" evidence="2">
    <location>
        <begin position="194"/>
        <end position="335"/>
    </location>
</feature>
<feature type="transmembrane region" description="Helical" evidence="1">
    <location>
        <begin position="110"/>
        <end position="128"/>
    </location>
</feature>
<gene>
    <name evidence="3" type="primary">resA_5</name>
    <name evidence="3" type="ORF">ERS852397_02870</name>
</gene>
<feature type="transmembrane region" description="Helical" evidence="1">
    <location>
        <begin position="134"/>
        <end position="155"/>
    </location>
</feature>
<evidence type="ECO:0000259" key="2">
    <source>
        <dbReference type="PROSITE" id="PS51352"/>
    </source>
</evidence>
<keyword evidence="1" id="KW-0472">Membrane</keyword>
<feature type="transmembrane region" description="Helical" evidence="1">
    <location>
        <begin position="83"/>
        <end position="101"/>
    </location>
</feature>
<dbReference type="Pfam" id="PF13905">
    <property type="entry name" value="Thioredoxin_8"/>
    <property type="match status" value="1"/>
</dbReference>
<dbReference type="PANTHER" id="PTHR42852:SF13">
    <property type="entry name" value="PROTEIN DIPZ"/>
    <property type="match status" value="1"/>
</dbReference>
<reference evidence="3 4" key="1">
    <citation type="submission" date="2015-09" db="EMBL/GenBank/DDBJ databases">
        <authorList>
            <consortium name="Pathogen Informatics"/>
        </authorList>
    </citation>
    <scope>NUCLEOTIDE SEQUENCE [LARGE SCALE GENOMIC DNA]</scope>
    <source>
        <strain evidence="3 4">2789STDY5608840</strain>
    </source>
</reference>
<dbReference type="PANTHER" id="PTHR42852">
    <property type="entry name" value="THIOL:DISULFIDE INTERCHANGE PROTEIN DSBE"/>
    <property type="match status" value="1"/>
</dbReference>
<evidence type="ECO:0000313" key="4">
    <source>
        <dbReference type="Proteomes" id="UP000095517"/>
    </source>
</evidence>